<dbReference type="EMBL" id="AZNH01000082">
    <property type="protein sequence ID" value="KID82546.1"/>
    <property type="molecule type" value="Genomic_DNA"/>
</dbReference>
<dbReference type="Proteomes" id="UP000031192">
    <property type="component" value="Unassembled WGS sequence"/>
</dbReference>
<comment type="caution">
    <text evidence="3">The sequence shown here is derived from an EMBL/GenBank/DDBJ whole genome shotgun (WGS) entry which is preliminary data.</text>
</comment>
<keyword evidence="4" id="KW-1185">Reference proteome</keyword>
<dbReference type="InterPro" id="IPR016024">
    <property type="entry name" value="ARM-type_fold"/>
</dbReference>
<dbReference type="Gene3D" id="1.25.10.10">
    <property type="entry name" value="Leucine-rich Repeat Variant"/>
    <property type="match status" value="2"/>
</dbReference>
<dbReference type="InterPro" id="IPR027417">
    <property type="entry name" value="P-loop_NTPase"/>
</dbReference>
<dbReference type="SUPFAM" id="SSF52540">
    <property type="entry name" value="P-loop containing nucleoside triphosphate hydrolases"/>
    <property type="match status" value="1"/>
</dbReference>
<organism evidence="3 4">
    <name type="scientific">Metarhizium guizhouense (strain ARSEF 977)</name>
    <dbReference type="NCBI Taxonomy" id="1276136"/>
    <lineage>
        <taxon>Eukaryota</taxon>
        <taxon>Fungi</taxon>
        <taxon>Dikarya</taxon>
        <taxon>Ascomycota</taxon>
        <taxon>Pezizomycotina</taxon>
        <taxon>Sordariomycetes</taxon>
        <taxon>Hypocreomycetidae</taxon>
        <taxon>Hypocreales</taxon>
        <taxon>Clavicipitaceae</taxon>
        <taxon>Metarhizium</taxon>
    </lineage>
</organism>
<proteinExistence type="predicted"/>
<dbReference type="InterPro" id="IPR026003">
    <property type="entry name" value="Cohesin_HEAT"/>
</dbReference>
<evidence type="ECO:0000256" key="1">
    <source>
        <dbReference type="SAM" id="Phobius"/>
    </source>
</evidence>
<reference evidence="3 4" key="1">
    <citation type="journal article" date="2014" name="Proc. Natl. Acad. Sci. U.S.A.">
        <title>Trajectory and genomic determinants of fungal-pathogen speciation and host adaptation.</title>
        <authorList>
            <person name="Hu X."/>
            <person name="Xiao G."/>
            <person name="Zheng P."/>
            <person name="Shang Y."/>
            <person name="Su Y."/>
            <person name="Zhang X."/>
            <person name="Liu X."/>
            <person name="Zhan S."/>
            <person name="St Leger R.J."/>
            <person name="Wang C."/>
        </authorList>
    </citation>
    <scope>NUCLEOTIDE SEQUENCE [LARGE SCALE GENOMIC DNA]</scope>
    <source>
        <strain evidence="3 4">ARSEF 977</strain>
    </source>
</reference>
<keyword evidence="1" id="KW-0472">Membrane</keyword>
<dbReference type="InterPro" id="IPR055496">
    <property type="entry name" value="DUF7068"/>
</dbReference>
<dbReference type="SUPFAM" id="SSF48371">
    <property type="entry name" value="ARM repeat"/>
    <property type="match status" value="1"/>
</dbReference>
<feature type="transmembrane region" description="Helical" evidence="1">
    <location>
        <begin position="238"/>
        <end position="257"/>
    </location>
</feature>
<feature type="transmembrane region" description="Helical" evidence="1">
    <location>
        <begin position="269"/>
        <end position="287"/>
    </location>
</feature>
<keyword evidence="1" id="KW-0812">Transmembrane</keyword>
<sequence length="1564" mass="180268">MASRKDGRLIQIHPSPDSNIETDIDIIAIHGLETKAPETWTWRDRRHPKNNVNWLEQEDMLPHEVGNAQIFVCNWEAELFQKSIPTNLEESARSFLRIMAQHLKQEEGGAGTKPILFIASCFGGIILMKALEIDKNTCQEKTLVKATRGIIFLATPFKGTSFKEVPDASLKFMALFRDRKLTELIDYVNEPKSNANELLKRFNDIKSEERYEIFTFWEAEGMSLLGKFKMDFLFSERMFLLLAASLILLPIVAFASPPTHPFSTSWLSMFPWLLVVFLCWLFGFYFYRPKQLVDENSATAGWAFEGQRLNRIHTRMNKFSDPECPDYMRVSGEIRRLLNNIRKEETPLDRVDKQIIEQYRSEKGRRLSVERLSGQRLPMEKCYINLAIIEKGSNGSDTPNDGHVPSLSARQKVETPAQNLQIELSTIFNQRQEPNNFILPRRILIRGRAGVGKTTLCKKIVHEFINGSWSEWRNLFQRVLWVPLRNLKGRRDMDGYSMKALLNREYFSSDSNLDSAGTLLNAAAAESNKTLFVLDGLDEVSNFLAGDDELGKTLRWLLNRPNVIITARPSVSFPQELQRLDLELETIGFYPEQVDEYIHMAFTDPRKEGNKGNPSNTVKNIQRFLQKHRLIQSLIRIPILLDAFCLIWNDSIDGDVLNNMSGLYQAIELNLWRKDVERLGKNHDDQPISAEQIRRAIRREIEKFIGNELLFLECLAFTGLYHDEIHFTRQQLGCISVELGGKLMLDKTLPLLSFLRTPGHSTDPEDHSYHFLHLTFQEYFAARYFVRKWKEGKGPLQVLTLDTENGTQILPAVFLRKHKYTSRYDIFWRFVAGLIDADGQAQQFIDMVEEEPLDLLGPTHQRLVMHCLSEISSDFQGRTIRNTSKVDFRDTRKRLEERLGNWLIFELEFAKGTSLGIKAETPVHVRREILLKGSPNIRRSFWMLHPYGYGQTSPEDVLWEAAEIVENPTENEDLRHYTINVLTRQNSLPDGLIDKFTAWITDPDRDSRIRDVVIEVFRRLSRWPGRIQRLARQLLNLHEMKEAANRIMSISKQLSLPDELQHEVETWWFTKGKRSIQNAAMDISRELEWPDNILQILILLLKNENVGIRTATIEALNSPAKLPSTTLQAISLRLRDEAAEVRRTAIHTLDKQSDLADNILQEMASRLCDEEVLVREAATIALAVRPNLTDDIIQRLEALFVQETARFRLQVMQKLPGGRRYSDRILLMVATQLTNTGEHAMQTAAHFRQICPRIPEQIQRTIVAGARSGSAKVREAAISTLRFQAVLSREAEQLIAEGLTDANIEIRDVAYLSTQSLYVMKISNLSDEFIQLLADLIMDENLSQNRLLQILNVLSLRDHLTPDLLDTIAASLACTDWRIRRNASKCLALEDNLPERILKAVAERLEDEHDGVRATSLEILIKNKKIGQLLPAALLQLAKWNKNSRHEIISRFTIFAKLPNELLQVLLCWLEDDFEPAWYETEFLLRRHEEFYNTILSGPKAILLYEVLLRRSFAYQISLYVEDGYLCVNTPEGIRKGRIDNTQCDIVAEIKKKRPPNYPLPDNR</sequence>
<evidence type="ECO:0000313" key="4">
    <source>
        <dbReference type="Proteomes" id="UP000031192"/>
    </source>
</evidence>
<evidence type="ECO:0000259" key="2">
    <source>
        <dbReference type="PROSITE" id="PS50837"/>
    </source>
</evidence>
<dbReference type="InterPro" id="IPR011989">
    <property type="entry name" value="ARM-like"/>
</dbReference>
<dbReference type="PROSITE" id="PS50837">
    <property type="entry name" value="NACHT"/>
    <property type="match status" value="1"/>
</dbReference>
<dbReference type="OrthoDB" id="427518at2759"/>
<gene>
    <name evidence="3" type="ORF">MGU_10141</name>
</gene>
<dbReference type="Pfam" id="PF05729">
    <property type="entry name" value="NACHT"/>
    <property type="match status" value="1"/>
</dbReference>
<dbReference type="Pfam" id="PF23238">
    <property type="entry name" value="DUF7068"/>
    <property type="match status" value="1"/>
</dbReference>
<accession>A0A0B4GYI9</accession>
<dbReference type="Pfam" id="PF12765">
    <property type="entry name" value="Cohesin_HEAT"/>
    <property type="match status" value="2"/>
</dbReference>
<dbReference type="PANTHER" id="PTHR46312:SF2">
    <property type="entry name" value="NUCLEOTIDE-BINDING OLIGOMERIZATION DOMAIN-CONTAINING PROTEIN 2-LIKE"/>
    <property type="match status" value="1"/>
</dbReference>
<dbReference type="PANTHER" id="PTHR46312">
    <property type="entry name" value="NACHT DOMAIN-CONTAINING PROTEIN"/>
    <property type="match status" value="1"/>
</dbReference>
<protein>
    <submittedName>
        <fullName evidence="3">Nacht nucleoside triphosphatase</fullName>
    </submittedName>
</protein>
<evidence type="ECO:0000313" key="3">
    <source>
        <dbReference type="EMBL" id="KID82546.1"/>
    </source>
</evidence>
<dbReference type="HOGENOM" id="CLU_003175_1_0_1"/>
<keyword evidence="1" id="KW-1133">Transmembrane helix</keyword>
<feature type="domain" description="NACHT" evidence="2">
    <location>
        <begin position="441"/>
        <end position="570"/>
    </location>
</feature>
<name>A0A0B4GYI9_METGA</name>
<dbReference type="Gene3D" id="3.40.50.300">
    <property type="entry name" value="P-loop containing nucleotide triphosphate hydrolases"/>
    <property type="match status" value="1"/>
</dbReference>
<dbReference type="InterPro" id="IPR007111">
    <property type="entry name" value="NACHT_NTPase"/>
</dbReference>